<evidence type="ECO:0000256" key="1">
    <source>
        <dbReference type="SAM" id="MobiDB-lite"/>
    </source>
</evidence>
<dbReference type="Pfam" id="PF03732">
    <property type="entry name" value="Retrotrans_gag"/>
    <property type="match status" value="1"/>
</dbReference>
<sequence length="530" mass="59212">MSGKALNQLTLKELRYECETRGLSTTGTKADLETRLTEFFLSQNVEPGRIRFSIKSSSATEALSDDEQGTQDLALSERAVGNPQGHHNPVAQSDPGTSHSNLLDFNASSYATDTIQTAHEQLKAIRQSARDSSKQPSLETRLSILEDCLTRHFDDSRRIAESIRRIELGIPASRSEQTEPTHQPQPSHKRTREDQQWDRIGRQSMSAPPQAPLFHSTGRVPDVQLYDMNRTYSREVGGATRPPHAPTSWYDVNRDARTEHDQHDRSVHFADAYHSDRLPAPTFYAPERSVLIPYEDLRAARASLPEFSGTKAEDPVRFLENAESILGQARIPPAGWTRAVEPQLKGTAGKWWTSIKILDLSWHEFRSEFLENFDNAEIQAQLRAEIVSARQPENQTPSEFVLAKNQLARRVNTGLSEPQLVGIIAGLMRDEYRTHVRLQRPATFAELRRIAAILAPATNPPARTPDRAHRTQGKKGPLQATRPLNTPPTRTTTESKPPPRPCRYCGGSHWHSECPHKPSSPGNGGGGGRD</sequence>
<organism evidence="3">
    <name type="scientific">Sipha flava</name>
    <name type="common">yellow sugarcane aphid</name>
    <dbReference type="NCBI Taxonomy" id="143950"/>
    <lineage>
        <taxon>Eukaryota</taxon>
        <taxon>Metazoa</taxon>
        <taxon>Ecdysozoa</taxon>
        <taxon>Arthropoda</taxon>
        <taxon>Hexapoda</taxon>
        <taxon>Insecta</taxon>
        <taxon>Pterygota</taxon>
        <taxon>Neoptera</taxon>
        <taxon>Paraneoptera</taxon>
        <taxon>Hemiptera</taxon>
        <taxon>Sternorrhyncha</taxon>
        <taxon>Aphidomorpha</taxon>
        <taxon>Aphidoidea</taxon>
        <taxon>Aphididae</taxon>
        <taxon>Sipha</taxon>
    </lineage>
</organism>
<dbReference type="SUPFAM" id="SSF68906">
    <property type="entry name" value="SAP domain"/>
    <property type="match status" value="1"/>
</dbReference>
<feature type="compositionally biased region" description="Polar residues" evidence="1">
    <location>
        <begin position="174"/>
        <end position="186"/>
    </location>
</feature>
<proteinExistence type="predicted"/>
<feature type="region of interest" description="Disordered" evidence="1">
    <location>
        <begin position="80"/>
        <end position="104"/>
    </location>
</feature>
<dbReference type="AlphaFoldDB" id="A0A2S2QF93"/>
<dbReference type="InterPro" id="IPR005162">
    <property type="entry name" value="Retrotrans_gag_dom"/>
</dbReference>
<feature type="compositionally biased region" description="Polar residues" evidence="1">
    <location>
        <begin position="90"/>
        <end position="104"/>
    </location>
</feature>
<gene>
    <name evidence="3" type="primary">ARC</name>
    <name evidence="3" type="ORF">g.181993</name>
</gene>
<feature type="region of interest" description="Disordered" evidence="1">
    <location>
        <begin position="168"/>
        <end position="196"/>
    </location>
</feature>
<dbReference type="EMBL" id="GGMS01007205">
    <property type="protein sequence ID" value="MBY76408.1"/>
    <property type="molecule type" value="Transcribed_RNA"/>
</dbReference>
<dbReference type="InterPro" id="IPR003034">
    <property type="entry name" value="SAP_dom"/>
</dbReference>
<dbReference type="Pfam" id="PF02037">
    <property type="entry name" value="SAP"/>
    <property type="match status" value="1"/>
</dbReference>
<dbReference type="PROSITE" id="PS50800">
    <property type="entry name" value="SAP"/>
    <property type="match status" value="1"/>
</dbReference>
<dbReference type="SMART" id="SM00513">
    <property type="entry name" value="SAP"/>
    <property type="match status" value="1"/>
</dbReference>
<dbReference type="OrthoDB" id="6623961at2759"/>
<feature type="region of interest" description="Disordered" evidence="1">
    <location>
        <begin position="455"/>
        <end position="530"/>
    </location>
</feature>
<dbReference type="InterPro" id="IPR036361">
    <property type="entry name" value="SAP_dom_sf"/>
</dbReference>
<protein>
    <submittedName>
        <fullName evidence="3">Activity-regulated cytoskeleton-associated protein</fullName>
    </submittedName>
</protein>
<feature type="compositionally biased region" description="Low complexity" evidence="1">
    <location>
        <begin position="481"/>
        <end position="495"/>
    </location>
</feature>
<accession>A0A2S2QF93</accession>
<dbReference type="Gene3D" id="1.10.720.30">
    <property type="entry name" value="SAP domain"/>
    <property type="match status" value="1"/>
</dbReference>
<reference evidence="3" key="1">
    <citation type="submission" date="2018-04" db="EMBL/GenBank/DDBJ databases">
        <title>Transcriptome assembly of Sipha flava.</title>
        <authorList>
            <person name="Scully E.D."/>
            <person name="Geib S.M."/>
            <person name="Palmer N.A."/>
            <person name="Koch K."/>
            <person name="Bradshaw J."/>
            <person name="Heng-Moss T."/>
            <person name="Sarath G."/>
        </authorList>
    </citation>
    <scope>NUCLEOTIDE SEQUENCE</scope>
</reference>
<name>A0A2S2QF93_9HEMI</name>
<evidence type="ECO:0000313" key="3">
    <source>
        <dbReference type="EMBL" id="MBY76408.1"/>
    </source>
</evidence>
<feature type="domain" description="SAP" evidence="2">
    <location>
        <begin position="6"/>
        <end position="40"/>
    </location>
</feature>
<evidence type="ECO:0000259" key="2">
    <source>
        <dbReference type="PROSITE" id="PS50800"/>
    </source>
</evidence>